<keyword evidence="3" id="KW-1185">Reference proteome</keyword>
<dbReference type="RefSeq" id="WP_092961129.1">
    <property type="nucleotide sequence ID" value="NZ_FOSQ01000006.1"/>
</dbReference>
<keyword evidence="1" id="KW-0812">Transmembrane</keyword>
<dbReference type="EMBL" id="FOSQ01000006">
    <property type="protein sequence ID" value="SFK74490.1"/>
    <property type="molecule type" value="Genomic_DNA"/>
</dbReference>
<evidence type="ECO:0000256" key="1">
    <source>
        <dbReference type="SAM" id="Phobius"/>
    </source>
</evidence>
<dbReference type="AlphaFoldDB" id="A0A1I4C1G8"/>
<name>A0A1I4C1G8_9PROT</name>
<reference evidence="2 3" key="1">
    <citation type="submission" date="2016-10" db="EMBL/GenBank/DDBJ databases">
        <authorList>
            <person name="de Groot N.N."/>
        </authorList>
    </citation>
    <scope>NUCLEOTIDE SEQUENCE [LARGE SCALE GENOMIC DNA]</scope>
    <source>
        <strain evidence="2 3">DSM 19981</strain>
    </source>
</reference>
<accession>A0A1I4C1G8</accession>
<feature type="transmembrane region" description="Helical" evidence="1">
    <location>
        <begin position="69"/>
        <end position="88"/>
    </location>
</feature>
<dbReference type="STRING" id="1123062.SAMN02745775_106303"/>
<keyword evidence="1" id="KW-0472">Membrane</keyword>
<keyword evidence="1" id="KW-1133">Transmembrane helix</keyword>
<protein>
    <submittedName>
        <fullName evidence="2">Uncharacterized protein</fullName>
    </submittedName>
</protein>
<sequence>MIYWMVVGLLALAEWYRADGHHIRNRAMVATLTMAGGLLLGVPLLFALGLAAATWFWAMIPLQWPRASAAAGIAAGAGITGWALGLSLS</sequence>
<proteinExistence type="predicted"/>
<dbReference type="Proteomes" id="UP000199473">
    <property type="component" value="Unassembled WGS sequence"/>
</dbReference>
<organism evidence="2 3">
    <name type="scientific">Falsiroseomonas stagni DSM 19981</name>
    <dbReference type="NCBI Taxonomy" id="1123062"/>
    <lineage>
        <taxon>Bacteria</taxon>
        <taxon>Pseudomonadati</taxon>
        <taxon>Pseudomonadota</taxon>
        <taxon>Alphaproteobacteria</taxon>
        <taxon>Acetobacterales</taxon>
        <taxon>Roseomonadaceae</taxon>
        <taxon>Falsiroseomonas</taxon>
    </lineage>
</organism>
<evidence type="ECO:0000313" key="3">
    <source>
        <dbReference type="Proteomes" id="UP000199473"/>
    </source>
</evidence>
<feature type="transmembrane region" description="Helical" evidence="1">
    <location>
        <begin position="36"/>
        <end position="57"/>
    </location>
</feature>
<evidence type="ECO:0000313" key="2">
    <source>
        <dbReference type="EMBL" id="SFK74490.1"/>
    </source>
</evidence>
<gene>
    <name evidence="2" type="ORF">SAMN02745775_106303</name>
</gene>